<sequence>MLFEVTKKLFARSDRVKAVDFHPTEPWLLTALYNGSVNIYNHDTGALVRSFEVAEVPVRCAKFIPRKHWFVAGSDDYQLRVFNYNTHEKVAAFEAHPDYIRCLTVHPTLPIVLTGSDDMTIKAWDWEKGWKNIQVYEGHTHYIMSLSFNPKDSNTFISACLDRTVKVWSLASPSPNTTLEAHDKGVNYVDFYPGSDKPYLTTCGDDKTVKVYDYLSKSCVQTMEGHTNNVSFAVWLDNLPVVVSGSEDGTIKIWNASTYRIENTLSYGLERAWCVALNKGANEVAVGFDEGVVVIKLGRDEPTFSMDPSGKLIYTKNHEVLSGNLSTVEHDVTRADGARIPFSTKDMGTTEVFPTAINHSANGRFVTVVGDGEYIIYTALAWRNKSFGSGISFAWAPDSNTYAVLESKVRLKVFKNFREKTGGAGTGATMKGSGSWAVDQLYTGPVLGAKGNGFVVFWDWETGEIVRRIDVEAKNVFWSGTGNLVAVAADDSYYVLKFDRDAYQARVDDGAELTDEGVEEAFEVVAEIPDGIKTAKWVGDCLIYTTTNNRLCYFVGSESYTISPFDRPLYLLGYLPAHNRVYVADKDMHLYAYTLSLSVVEYQTAVLRGDLEGAQEILPSIPKSEVNKVARFLEQRDLKELALEITTDPDHKFDLALSLDDLDTAVTIARTVPPTESAVKWKAIGDRALSVWRFDLAKEAFQSAGDLSSLFLLLLAQGDKGGVERLAQEAEGKGANNLSFVCRLVGGDVDGCVGLLGRTGRTPEGAVFARTYKPSLVPGVVKQWKTELKARPKIAGAIADPEENEDLFEEGWAEALAHEKEVAEGEGVGALVDVAAE</sequence>
<dbReference type="CDD" id="cd00200">
    <property type="entry name" value="WD40"/>
    <property type="match status" value="1"/>
</dbReference>
<dbReference type="PROSITE" id="PS50082">
    <property type="entry name" value="WD_REPEATS_2"/>
    <property type="match status" value="4"/>
</dbReference>
<dbReference type="EMBL" id="QPFP01000016">
    <property type="protein sequence ID" value="TEB32120.1"/>
    <property type="molecule type" value="Genomic_DNA"/>
</dbReference>
<dbReference type="Gene3D" id="2.130.10.10">
    <property type="entry name" value="YVTN repeat-like/Quinoprotein amine dehydrogenase"/>
    <property type="match status" value="1"/>
</dbReference>
<dbReference type="Pfam" id="PF23953">
    <property type="entry name" value="TPR_COPA_B"/>
    <property type="match status" value="1"/>
</dbReference>
<evidence type="ECO:0000313" key="18">
    <source>
        <dbReference type="Proteomes" id="UP000298030"/>
    </source>
</evidence>
<dbReference type="PROSITE" id="PS50007">
    <property type="entry name" value="PIPLC_X_DOMAIN"/>
    <property type="match status" value="1"/>
</dbReference>
<evidence type="ECO:0000313" key="17">
    <source>
        <dbReference type="EMBL" id="TEB32120.1"/>
    </source>
</evidence>
<dbReference type="PROSITE" id="PS00678">
    <property type="entry name" value="WD_REPEATS_1"/>
    <property type="match status" value="1"/>
</dbReference>
<evidence type="ECO:0000256" key="13">
    <source>
        <dbReference type="PIRNR" id="PIRNR005567"/>
    </source>
</evidence>
<dbReference type="GO" id="GO:0000139">
    <property type="term" value="C:Golgi membrane"/>
    <property type="evidence" value="ECO:0007669"/>
    <property type="project" value="UniProtKB-SubCell"/>
</dbReference>
<dbReference type="GO" id="GO:0005198">
    <property type="term" value="F:structural molecule activity"/>
    <property type="evidence" value="ECO:0007669"/>
    <property type="project" value="UniProtKB-UniRule"/>
</dbReference>
<evidence type="ECO:0000259" key="15">
    <source>
        <dbReference type="Pfam" id="PF04053"/>
    </source>
</evidence>
<feature type="domain" description="COPA/B second beta-propeller" evidence="15">
    <location>
        <begin position="325"/>
        <end position="585"/>
    </location>
</feature>
<dbReference type="CDD" id="cd22947">
    <property type="entry name" value="Coatomer_WDAD_beta-like"/>
    <property type="match status" value="1"/>
</dbReference>
<dbReference type="STRING" id="71717.A0A4Y7TDA2"/>
<dbReference type="InterPro" id="IPR006692">
    <property type="entry name" value="Beta-prop_COPA/B_2nd"/>
</dbReference>
<comment type="subunit">
    <text evidence="13">Oligomeric complex that consists of at least the alpha, beta, beta', gamma, delta, epsilon and zeta subunits.</text>
</comment>
<evidence type="ECO:0000256" key="3">
    <source>
        <dbReference type="ARBA" id="ARBA00022448"/>
    </source>
</evidence>
<dbReference type="GO" id="GO:0006890">
    <property type="term" value="P:retrograde vesicle-mediated transport, Golgi to endoplasmic reticulum"/>
    <property type="evidence" value="ECO:0007669"/>
    <property type="project" value="TreeGrafter"/>
</dbReference>
<proteinExistence type="inferred from homology"/>
<reference evidence="17 18" key="1">
    <citation type="journal article" date="2019" name="Nat. Ecol. Evol.">
        <title>Megaphylogeny resolves global patterns of mushroom evolution.</title>
        <authorList>
            <person name="Varga T."/>
            <person name="Krizsan K."/>
            <person name="Foldi C."/>
            <person name="Dima B."/>
            <person name="Sanchez-Garcia M."/>
            <person name="Sanchez-Ramirez S."/>
            <person name="Szollosi G.J."/>
            <person name="Szarkandi J.G."/>
            <person name="Papp V."/>
            <person name="Albert L."/>
            <person name="Andreopoulos W."/>
            <person name="Angelini C."/>
            <person name="Antonin V."/>
            <person name="Barry K.W."/>
            <person name="Bougher N.L."/>
            <person name="Buchanan P."/>
            <person name="Buyck B."/>
            <person name="Bense V."/>
            <person name="Catcheside P."/>
            <person name="Chovatia M."/>
            <person name="Cooper J."/>
            <person name="Damon W."/>
            <person name="Desjardin D."/>
            <person name="Finy P."/>
            <person name="Geml J."/>
            <person name="Haridas S."/>
            <person name="Hughes K."/>
            <person name="Justo A."/>
            <person name="Karasinski D."/>
            <person name="Kautmanova I."/>
            <person name="Kiss B."/>
            <person name="Kocsube S."/>
            <person name="Kotiranta H."/>
            <person name="LaButti K.M."/>
            <person name="Lechner B.E."/>
            <person name="Liimatainen K."/>
            <person name="Lipzen A."/>
            <person name="Lukacs Z."/>
            <person name="Mihaltcheva S."/>
            <person name="Morgado L.N."/>
            <person name="Niskanen T."/>
            <person name="Noordeloos M.E."/>
            <person name="Ohm R.A."/>
            <person name="Ortiz-Santana B."/>
            <person name="Ovrebo C."/>
            <person name="Racz N."/>
            <person name="Riley R."/>
            <person name="Savchenko A."/>
            <person name="Shiryaev A."/>
            <person name="Soop K."/>
            <person name="Spirin V."/>
            <person name="Szebenyi C."/>
            <person name="Tomsovsky M."/>
            <person name="Tulloss R.E."/>
            <person name="Uehling J."/>
            <person name="Grigoriev I.V."/>
            <person name="Vagvolgyi C."/>
            <person name="Papp T."/>
            <person name="Martin F.M."/>
            <person name="Miettinen O."/>
            <person name="Hibbett D.S."/>
            <person name="Nagy L.G."/>
        </authorList>
    </citation>
    <scope>NUCLEOTIDE SEQUENCE [LARGE SCALE GENOMIC DNA]</scope>
    <source>
        <strain evidence="17 18">FP101781</strain>
    </source>
</reference>
<dbReference type="PANTHER" id="PTHR19876:SF2">
    <property type="entry name" value="COATOMER SUBUNIT BETA"/>
    <property type="match status" value="1"/>
</dbReference>
<evidence type="ECO:0000256" key="14">
    <source>
        <dbReference type="PROSITE-ProRule" id="PRU00221"/>
    </source>
</evidence>
<comment type="subcellular location">
    <subcellularLocation>
        <location evidence="1 13">Cytoplasmic vesicle</location>
        <location evidence="1 13">COPI-coated vesicle membrane</location>
        <topology evidence="1 13">Peripheral membrane protein</topology>
        <orientation evidence="1 13">Cytoplasmic side</orientation>
    </subcellularLocation>
    <subcellularLocation>
        <location evidence="13">Golgi apparatus membrane</location>
        <topology evidence="13">Peripheral membrane protein</topology>
        <orientation evidence="13">Cytoplasmic side</orientation>
    </subcellularLocation>
    <text evidence="13">The coatomer is cytoplasmic or polymerized on the cytoplasmic side of the Golgi, as well as on the vesicles/buds originating from it.</text>
</comment>
<feature type="repeat" description="WD" evidence="14">
    <location>
        <begin position="179"/>
        <end position="222"/>
    </location>
</feature>
<evidence type="ECO:0000256" key="12">
    <source>
        <dbReference type="ARBA" id="ARBA00025536"/>
    </source>
</evidence>
<dbReference type="Proteomes" id="UP000298030">
    <property type="component" value="Unassembled WGS sequence"/>
</dbReference>
<dbReference type="PROSITE" id="PS50294">
    <property type="entry name" value="WD_REPEATS_REGION"/>
    <property type="match status" value="3"/>
</dbReference>
<dbReference type="GO" id="GO:0006891">
    <property type="term" value="P:intra-Golgi vesicle-mediated transport"/>
    <property type="evidence" value="ECO:0007669"/>
    <property type="project" value="TreeGrafter"/>
</dbReference>
<dbReference type="InterPro" id="IPR015943">
    <property type="entry name" value="WD40/YVTN_repeat-like_dom_sf"/>
</dbReference>
<dbReference type="InterPro" id="IPR036322">
    <property type="entry name" value="WD40_repeat_dom_sf"/>
</dbReference>
<feature type="repeat" description="WD" evidence="14">
    <location>
        <begin position="223"/>
        <end position="264"/>
    </location>
</feature>
<dbReference type="InterPro" id="IPR019775">
    <property type="entry name" value="WD40_repeat_CS"/>
</dbReference>
<dbReference type="InterPro" id="IPR056176">
    <property type="entry name" value="TPR_COPA_B"/>
</dbReference>
<dbReference type="SMART" id="SM00320">
    <property type="entry name" value="WD40"/>
    <property type="match status" value="6"/>
</dbReference>
<evidence type="ECO:0000256" key="5">
    <source>
        <dbReference type="ARBA" id="ARBA00022574"/>
    </source>
</evidence>
<evidence type="ECO:0000259" key="16">
    <source>
        <dbReference type="Pfam" id="PF23953"/>
    </source>
</evidence>
<feature type="repeat" description="WD" evidence="14">
    <location>
        <begin position="136"/>
        <end position="178"/>
    </location>
</feature>
<evidence type="ECO:0000256" key="10">
    <source>
        <dbReference type="ARBA" id="ARBA00023136"/>
    </source>
</evidence>
<accession>A0A4Y7TDA2</accession>
<comment type="caution">
    <text evidence="17">The sequence shown here is derived from an EMBL/GenBank/DDBJ whole genome shotgun (WGS) entry which is preliminary data.</text>
</comment>
<keyword evidence="6" id="KW-0677">Repeat</keyword>
<keyword evidence="3 13" id="KW-0813">Transport</keyword>
<dbReference type="FunFam" id="1.25.40.470:FF:000001">
    <property type="entry name" value="Coatomer subunit beta"/>
    <property type="match status" value="1"/>
</dbReference>
<evidence type="ECO:0000256" key="8">
    <source>
        <dbReference type="ARBA" id="ARBA00022927"/>
    </source>
</evidence>
<evidence type="ECO:0000256" key="9">
    <source>
        <dbReference type="ARBA" id="ARBA00023034"/>
    </source>
</evidence>
<keyword evidence="10 13" id="KW-0472">Membrane</keyword>
<evidence type="ECO:0000256" key="2">
    <source>
        <dbReference type="ARBA" id="ARBA00010844"/>
    </source>
</evidence>
<dbReference type="InterPro" id="IPR020472">
    <property type="entry name" value="WD40_PAC1"/>
</dbReference>
<dbReference type="PRINTS" id="PR00320">
    <property type="entry name" value="GPROTEINBRPT"/>
</dbReference>
<gene>
    <name evidence="17" type="ORF">FA13DRAFT_1687348</name>
</gene>
<dbReference type="FunFam" id="2.130.10.10:FF:000016">
    <property type="entry name" value="Coatomer alpha subunit, putative"/>
    <property type="match status" value="1"/>
</dbReference>
<dbReference type="Pfam" id="PF00400">
    <property type="entry name" value="WD40"/>
    <property type="match status" value="6"/>
</dbReference>
<evidence type="ECO:0000256" key="4">
    <source>
        <dbReference type="ARBA" id="ARBA00022490"/>
    </source>
</evidence>
<dbReference type="InterPro" id="IPR001680">
    <property type="entry name" value="WD40_rpt"/>
</dbReference>
<dbReference type="SUPFAM" id="SSF50978">
    <property type="entry name" value="WD40 repeat-like"/>
    <property type="match status" value="1"/>
</dbReference>
<protein>
    <recommendedName>
        <fullName evidence="13">Coatomer subunit beta'</fullName>
    </recommendedName>
</protein>
<dbReference type="Pfam" id="PF04053">
    <property type="entry name" value="B-prop_COPA_B_2nd"/>
    <property type="match status" value="1"/>
</dbReference>
<keyword evidence="4 13" id="KW-0963">Cytoplasm</keyword>
<organism evidence="17 18">
    <name type="scientific">Coprinellus micaceus</name>
    <name type="common">Glistening ink-cap mushroom</name>
    <name type="synonym">Coprinus micaceus</name>
    <dbReference type="NCBI Taxonomy" id="71717"/>
    <lineage>
        <taxon>Eukaryota</taxon>
        <taxon>Fungi</taxon>
        <taxon>Dikarya</taxon>
        <taxon>Basidiomycota</taxon>
        <taxon>Agaricomycotina</taxon>
        <taxon>Agaricomycetes</taxon>
        <taxon>Agaricomycetidae</taxon>
        <taxon>Agaricales</taxon>
        <taxon>Agaricineae</taxon>
        <taxon>Psathyrellaceae</taxon>
        <taxon>Coprinellus</taxon>
    </lineage>
</organism>
<keyword evidence="5 14" id="KW-0853">WD repeat</keyword>
<evidence type="ECO:0000256" key="6">
    <source>
        <dbReference type="ARBA" id="ARBA00022737"/>
    </source>
</evidence>
<dbReference type="OrthoDB" id="10261470at2759"/>
<dbReference type="GO" id="GO:0006888">
    <property type="term" value="P:endoplasmic reticulum to Golgi vesicle-mediated transport"/>
    <property type="evidence" value="ECO:0007669"/>
    <property type="project" value="TreeGrafter"/>
</dbReference>
<name>A0A4Y7TDA2_COPMI</name>
<dbReference type="PIRSF" id="PIRSF005567">
    <property type="entry name" value="Coatomer_beta'_subunit"/>
    <property type="match status" value="1"/>
</dbReference>
<comment type="function">
    <text evidence="12 13">The coatomer is a cytosolic protein complex that binds to dilysine motifs and reversibly associates with Golgi non-clathrin-coated vesicles, which further mediate biosynthetic protein transport from the ER, via the Golgi up to the trans Golgi network. Coatomer complex is required for budding from Golgi membranes, and is essential for the retrograde Golgi-to-ER transport of dilysine-tagged proteins.</text>
</comment>
<keyword evidence="18" id="KW-1185">Reference proteome</keyword>
<dbReference type="GO" id="GO:0006886">
    <property type="term" value="P:intracellular protein transport"/>
    <property type="evidence" value="ECO:0007669"/>
    <property type="project" value="UniProtKB-UniRule"/>
</dbReference>
<keyword evidence="7 13" id="KW-0931">ER-Golgi transport</keyword>
<dbReference type="Gene3D" id="1.25.40.470">
    <property type="match status" value="1"/>
</dbReference>
<comment type="similarity">
    <text evidence="2 13">Belongs to the WD repeat COPB2 family.</text>
</comment>
<dbReference type="InterPro" id="IPR050844">
    <property type="entry name" value="Coatomer_complex_subunit"/>
</dbReference>
<feature type="domain" description="COPA/B TPR" evidence="16">
    <location>
        <begin position="602"/>
        <end position="785"/>
    </location>
</feature>
<dbReference type="GO" id="GO:0030126">
    <property type="term" value="C:COPI vesicle coat"/>
    <property type="evidence" value="ECO:0007669"/>
    <property type="project" value="TreeGrafter"/>
</dbReference>
<dbReference type="InterPro" id="IPR016453">
    <property type="entry name" value="COPB2"/>
</dbReference>
<feature type="repeat" description="WD" evidence="14">
    <location>
        <begin position="93"/>
        <end position="125"/>
    </location>
</feature>
<keyword evidence="9 13" id="KW-0333">Golgi apparatus</keyword>
<evidence type="ECO:0000256" key="7">
    <source>
        <dbReference type="ARBA" id="ARBA00022892"/>
    </source>
</evidence>
<evidence type="ECO:0000256" key="1">
    <source>
        <dbReference type="ARBA" id="ARBA00004347"/>
    </source>
</evidence>
<evidence type="ECO:0000256" key="11">
    <source>
        <dbReference type="ARBA" id="ARBA00023329"/>
    </source>
</evidence>
<keyword evidence="11 13" id="KW-0968">Cytoplasmic vesicle</keyword>
<dbReference type="PANTHER" id="PTHR19876">
    <property type="entry name" value="COATOMER"/>
    <property type="match status" value="1"/>
</dbReference>
<dbReference type="AlphaFoldDB" id="A0A4Y7TDA2"/>
<keyword evidence="8 13" id="KW-0653">Protein transport</keyword>
<dbReference type="SUPFAM" id="SSF101898">
    <property type="entry name" value="NHL repeat"/>
    <property type="match status" value="1"/>
</dbReference>